<gene>
    <name evidence="8" type="ORF">TNCT_216731</name>
</gene>
<evidence type="ECO:0000313" key="9">
    <source>
        <dbReference type="Proteomes" id="UP000887116"/>
    </source>
</evidence>
<feature type="compositionally biased region" description="Polar residues" evidence="6">
    <location>
        <begin position="243"/>
        <end position="258"/>
    </location>
</feature>
<dbReference type="PROSITE" id="PS50157">
    <property type="entry name" value="ZINC_FINGER_C2H2_2"/>
    <property type="match status" value="1"/>
</dbReference>
<keyword evidence="1" id="KW-0479">Metal-binding</keyword>
<dbReference type="InterPro" id="IPR013087">
    <property type="entry name" value="Znf_C2H2_type"/>
</dbReference>
<sequence>MDSTPALAPSAQILRTSPVPGPEVGSPEEFLPVPETIVPQEIDDAIEDISTHSNTQDTPASPVRPVFPEPRQWIDYLALRVTSTLNNQALELSVKHNLELADDSHLAVLSPNSYIQEPEIVAKSPTKDAETQCEVDILQLFLGSQDYTELDASPQGNPLGTPATESSLLSSHTGTFISPITGPPRVAAFSNLGSRSRRSLHRCAKCSMAFYSSSDLEAHMLEEQVLENVVKDIPQMKAPESTGDFTQDYTETPRSGTVNKRKRHRNRRSPKSNVSNSKQDACSSRCNTCRVTFLSQAALTEHNLCFHKSRVVQNPKTTIPKPKDCRWCAECSNYIPESISMAGHIARKHNVKKAIDSGDTMHTELVSIHPNDITDASVSHGTATFSITLIAAPSTFRCQYCEATFKSSTRLQSHINWHLQDTPHPREVLKVAQDTVRKNCRIRLLPLLPSTTPCATAGSSTAPPPLPPPTDTQTCQKCGTTTKTRKGMVYHMLQVHGVPVPKKQRPNSWQVTLVAPQNPEVVELQLESISNCTP</sequence>
<keyword evidence="3 5" id="KW-0863">Zinc-finger</keyword>
<feature type="region of interest" description="Disordered" evidence="6">
    <location>
        <begin position="1"/>
        <end position="28"/>
    </location>
</feature>
<feature type="region of interest" description="Disordered" evidence="6">
    <location>
        <begin position="453"/>
        <end position="474"/>
    </location>
</feature>
<dbReference type="AlphaFoldDB" id="A0A8X6K4A4"/>
<dbReference type="PROSITE" id="PS00028">
    <property type="entry name" value="ZINC_FINGER_C2H2_1"/>
    <property type="match status" value="2"/>
</dbReference>
<dbReference type="GO" id="GO:0008270">
    <property type="term" value="F:zinc ion binding"/>
    <property type="evidence" value="ECO:0007669"/>
    <property type="project" value="UniProtKB-KW"/>
</dbReference>
<dbReference type="SMART" id="SM00355">
    <property type="entry name" value="ZnF_C2H2"/>
    <property type="match status" value="4"/>
</dbReference>
<dbReference type="PANTHER" id="PTHR24409">
    <property type="entry name" value="ZINC FINGER PROTEIN 142"/>
    <property type="match status" value="1"/>
</dbReference>
<accession>A0A8X6K4A4</accession>
<dbReference type="Proteomes" id="UP000887116">
    <property type="component" value="Unassembled WGS sequence"/>
</dbReference>
<evidence type="ECO:0000256" key="1">
    <source>
        <dbReference type="ARBA" id="ARBA00022723"/>
    </source>
</evidence>
<feature type="region of interest" description="Disordered" evidence="6">
    <location>
        <begin position="237"/>
        <end position="281"/>
    </location>
</feature>
<dbReference type="GO" id="GO:0005634">
    <property type="term" value="C:nucleus"/>
    <property type="evidence" value="ECO:0007669"/>
    <property type="project" value="TreeGrafter"/>
</dbReference>
<feature type="compositionally biased region" description="Basic residues" evidence="6">
    <location>
        <begin position="259"/>
        <end position="270"/>
    </location>
</feature>
<protein>
    <recommendedName>
        <fullName evidence="7">C2H2-type domain-containing protein</fullName>
    </recommendedName>
</protein>
<keyword evidence="4" id="KW-0862">Zinc</keyword>
<organism evidence="8 9">
    <name type="scientific">Trichonephila clavata</name>
    <name type="common">Joro spider</name>
    <name type="synonym">Nephila clavata</name>
    <dbReference type="NCBI Taxonomy" id="2740835"/>
    <lineage>
        <taxon>Eukaryota</taxon>
        <taxon>Metazoa</taxon>
        <taxon>Ecdysozoa</taxon>
        <taxon>Arthropoda</taxon>
        <taxon>Chelicerata</taxon>
        <taxon>Arachnida</taxon>
        <taxon>Araneae</taxon>
        <taxon>Araneomorphae</taxon>
        <taxon>Entelegynae</taxon>
        <taxon>Araneoidea</taxon>
        <taxon>Nephilidae</taxon>
        <taxon>Trichonephila</taxon>
    </lineage>
</organism>
<keyword evidence="9" id="KW-1185">Reference proteome</keyword>
<dbReference type="GO" id="GO:0000981">
    <property type="term" value="F:DNA-binding transcription factor activity, RNA polymerase II-specific"/>
    <property type="evidence" value="ECO:0007669"/>
    <property type="project" value="TreeGrafter"/>
</dbReference>
<evidence type="ECO:0000313" key="8">
    <source>
        <dbReference type="EMBL" id="GFR30366.1"/>
    </source>
</evidence>
<name>A0A8X6K4A4_TRICU</name>
<evidence type="ECO:0000256" key="5">
    <source>
        <dbReference type="PROSITE-ProRule" id="PRU00042"/>
    </source>
</evidence>
<evidence type="ECO:0000256" key="6">
    <source>
        <dbReference type="SAM" id="MobiDB-lite"/>
    </source>
</evidence>
<evidence type="ECO:0000256" key="3">
    <source>
        <dbReference type="ARBA" id="ARBA00022771"/>
    </source>
</evidence>
<dbReference type="Gene3D" id="3.30.160.60">
    <property type="entry name" value="Classic Zinc Finger"/>
    <property type="match status" value="1"/>
</dbReference>
<dbReference type="GO" id="GO:0000977">
    <property type="term" value="F:RNA polymerase II transcription regulatory region sequence-specific DNA binding"/>
    <property type="evidence" value="ECO:0007669"/>
    <property type="project" value="TreeGrafter"/>
</dbReference>
<evidence type="ECO:0000256" key="4">
    <source>
        <dbReference type="ARBA" id="ARBA00022833"/>
    </source>
</evidence>
<reference evidence="8" key="1">
    <citation type="submission" date="2020-07" db="EMBL/GenBank/DDBJ databases">
        <title>Multicomponent nature underlies the extraordinary mechanical properties of spider dragline silk.</title>
        <authorList>
            <person name="Kono N."/>
            <person name="Nakamura H."/>
            <person name="Mori M."/>
            <person name="Yoshida Y."/>
            <person name="Ohtoshi R."/>
            <person name="Malay A.D."/>
            <person name="Moran D.A.P."/>
            <person name="Tomita M."/>
            <person name="Numata K."/>
            <person name="Arakawa K."/>
        </authorList>
    </citation>
    <scope>NUCLEOTIDE SEQUENCE</scope>
</reference>
<feature type="compositionally biased region" description="Polar residues" evidence="6">
    <location>
        <begin position="271"/>
        <end position="281"/>
    </location>
</feature>
<dbReference type="Pfam" id="PF00096">
    <property type="entry name" value="zf-C2H2"/>
    <property type="match status" value="2"/>
</dbReference>
<proteinExistence type="predicted"/>
<evidence type="ECO:0000259" key="7">
    <source>
        <dbReference type="PROSITE" id="PS50157"/>
    </source>
</evidence>
<dbReference type="EMBL" id="BMAO01029232">
    <property type="protein sequence ID" value="GFR30366.1"/>
    <property type="molecule type" value="Genomic_DNA"/>
</dbReference>
<dbReference type="PANTHER" id="PTHR24409:SF418">
    <property type="entry name" value="SI:CH73-221F6.1"/>
    <property type="match status" value="1"/>
</dbReference>
<evidence type="ECO:0000256" key="2">
    <source>
        <dbReference type="ARBA" id="ARBA00022737"/>
    </source>
</evidence>
<comment type="caution">
    <text evidence="8">The sequence shown here is derived from an EMBL/GenBank/DDBJ whole genome shotgun (WGS) entry which is preliminary data.</text>
</comment>
<feature type="domain" description="C2H2-type" evidence="7">
    <location>
        <begin position="396"/>
        <end position="423"/>
    </location>
</feature>
<keyword evidence="2" id="KW-0677">Repeat</keyword>